<protein>
    <submittedName>
        <fullName evidence="1">Uncharacterized protein</fullName>
    </submittedName>
</protein>
<dbReference type="EMBL" id="VSSQ01017805">
    <property type="protein sequence ID" value="MPM60443.1"/>
    <property type="molecule type" value="Genomic_DNA"/>
</dbReference>
<dbReference type="AlphaFoldDB" id="A0A645BB92"/>
<proteinExistence type="predicted"/>
<accession>A0A645BB92</accession>
<comment type="caution">
    <text evidence="1">The sequence shown here is derived from an EMBL/GenBank/DDBJ whole genome shotgun (WGS) entry which is preliminary data.</text>
</comment>
<evidence type="ECO:0000313" key="1">
    <source>
        <dbReference type="EMBL" id="MPM60443.1"/>
    </source>
</evidence>
<reference evidence="1" key="1">
    <citation type="submission" date="2019-08" db="EMBL/GenBank/DDBJ databases">
        <authorList>
            <person name="Kucharzyk K."/>
            <person name="Murdoch R.W."/>
            <person name="Higgins S."/>
            <person name="Loffler F."/>
        </authorList>
    </citation>
    <scope>NUCLEOTIDE SEQUENCE</scope>
</reference>
<organism evidence="1">
    <name type="scientific">bioreactor metagenome</name>
    <dbReference type="NCBI Taxonomy" id="1076179"/>
    <lineage>
        <taxon>unclassified sequences</taxon>
        <taxon>metagenomes</taxon>
        <taxon>ecological metagenomes</taxon>
    </lineage>
</organism>
<sequence length="123" mass="13842">MKEADKVPQRSSACAIDEALFSELLNLRKYLLEQADALIAIGFDINSNTVNEIFKSCGGIISHIELILGLKKNTCGETTIEWALESLDAGKPFVWYVDEKKHQGNSFHDLWILLQEEIGTMEK</sequence>
<gene>
    <name evidence="1" type="ORF">SDC9_107294</name>
</gene>
<name>A0A645BB92_9ZZZZ</name>